<dbReference type="InterPro" id="IPR017896">
    <property type="entry name" value="4Fe4S_Fe-S-bd"/>
</dbReference>
<dbReference type="GO" id="GO:0051539">
    <property type="term" value="F:4 iron, 4 sulfur cluster binding"/>
    <property type="evidence" value="ECO:0007669"/>
    <property type="project" value="UniProtKB-KW"/>
</dbReference>
<evidence type="ECO:0000256" key="5">
    <source>
        <dbReference type="ARBA" id="ARBA00023004"/>
    </source>
</evidence>
<evidence type="ECO:0000256" key="3">
    <source>
        <dbReference type="ARBA" id="ARBA00022723"/>
    </source>
</evidence>
<dbReference type="KEGG" id="tfr:BR63_08420"/>
<keyword evidence="9" id="KW-1185">Reference proteome</keyword>
<keyword evidence="2" id="KW-0004">4Fe-4S</keyword>
<dbReference type="PANTHER" id="PTHR42859:SF10">
    <property type="entry name" value="DIMETHYLSULFOXIDE REDUCTASE CHAIN B"/>
    <property type="match status" value="1"/>
</dbReference>
<dbReference type="EMBL" id="CP045798">
    <property type="protein sequence ID" value="QNB46336.1"/>
    <property type="molecule type" value="Genomic_DNA"/>
</dbReference>
<reference evidence="8 9" key="1">
    <citation type="journal article" date="2019" name="Front. Microbiol.">
        <title>Thermoanaerosceptrum fracticalcis gen. nov. sp. nov., a Novel Fumarate-Fermenting Microorganism From a Deep Fractured Carbonate Aquifer of the US Great Basin.</title>
        <authorList>
            <person name="Hamilton-Brehm S.D."/>
            <person name="Stewart L.E."/>
            <person name="Zavarin M."/>
            <person name="Caldwell M."/>
            <person name="Lawson P.A."/>
            <person name="Onstott T.C."/>
            <person name="Grzymski J."/>
            <person name="Neveux I."/>
            <person name="Lollar B.S."/>
            <person name="Russell C.E."/>
            <person name="Moser D.P."/>
        </authorList>
    </citation>
    <scope>NUCLEOTIDE SEQUENCE [LARGE SCALE GENOMIC DNA]</scope>
    <source>
        <strain evidence="8 9">DRI-13</strain>
    </source>
</reference>
<evidence type="ECO:0000256" key="6">
    <source>
        <dbReference type="ARBA" id="ARBA00023014"/>
    </source>
</evidence>
<dbReference type="Gene3D" id="3.30.70.20">
    <property type="match status" value="2"/>
</dbReference>
<dbReference type="AlphaFoldDB" id="A0A7G6E2N2"/>
<keyword evidence="6" id="KW-0411">Iron-sulfur</keyword>
<dbReference type="PROSITE" id="PS51379">
    <property type="entry name" value="4FE4S_FER_2"/>
    <property type="match status" value="3"/>
</dbReference>
<evidence type="ECO:0000256" key="4">
    <source>
        <dbReference type="ARBA" id="ARBA00022982"/>
    </source>
</evidence>
<gene>
    <name evidence="8" type="ORF">BR63_08420</name>
</gene>
<evidence type="ECO:0000256" key="2">
    <source>
        <dbReference type="ARBA" id="ARBA00022485"/>
    </source>
</evidence>
<dbReference type="GO" id="GO:0046872">
    <property type="term" value="F:metal ion binding"/>
    <property type="evidence" value="ECO:0007669"/>
    <property type="project" value="UniProtKB-KW"/>
</dbReference>
<evidence type="ECO:0000313" key="9">
    <source>
        <dbReference type="Proteomes" id="UP000515847"/>
    </source>
</evidence>
<dbReference type="RefSeq" id="WP_051965689.1">
    <property type="nucleotide sequence ID" value="NZ_CP045798.1"/>
</dbReference>
<organism evidence="8 9">
    <name type="scientific">Thermanaerosceptrum fracticalcis</name>
    <dbReference type="NCBI Taxonomy" id="1712410"/>
    <lineage>
        <taxon>Bacteria</taxon>
        <taxon>Bacillati</taxon>
        <taxon>Bacillota</taxon>
        <taxon>Clostridia</taxon>
        <taxon>Eubacteriales</taxon>
        <taxon>Peptococcaceae</taxon>
        <taxon>Thermanaerosceptrum</taxon>
    </lineage>
</organism>
<evidence type="ECO:0000313" key="8">
    <source>
        <dbReference type="EMBL" id="QNB46336.1"/>
    </source>
</evidence>
<keyword evidence="1" id="KW-0813">Transport</keyword>
<protein>
    <submittedName>
        <fullName evidence="8">4Fe-4S dicluster domain-containing protein</fullName>
    </submittedName>
</protein>
<dbReference type="CDD" id="cd10550">
    <property type="entry name" value="DMSOR_beta_like"/>
    <property type="match status" value="1"/>
</dbReference>
<keyword evidence="3" id="KW-0479">Metal-binding</keyword>
<keyword evidence="4" id="KW-0249">Electron transport</keyword>
<name>A0A7G6E2N2_THEFR</name>
<evidence type="ECO:0000259" key="7">
    <source>
        <dbReference type="PROSITE" id="PS51379"/>
    </source>
</evidence>
<sequence length="150" mass="16192">MKRIIVDATKCAGCRACEVFCSDSHENVVNPGLSRITIINPGTLEEKPIPVVCRQCQEPACGAACPADALKYDPEAQMVVFIKENCVACGNCADACSYGAITLHPETGMPIKCNLCGGDPTCVKHCTAKALTYEEIPDEVLIKKKRFLQK</sequence>
<evidence type="ECO:0000256" key="1">
    <source>
        <dbReference type="ARBA" id="ARBA00022448"/>
    </source>
</evidence>
<feature type="domain" description="4Fe-4S ferredoxin-type" evidence="7">
    <location>
        <begin position="77"/>
        <end position="106"/>
    </location>
</feature>
<dbReference type="OrthoDB" id="368873at2"/>
<feature type="domain" description="4Fe-4S ferredoxin-type" evidence="7">
    <location>
        <begin position="44"/>
        <end position="75"/>
    </location>
</feature>
<accession>A0A7G6E2N2</accession>
<feature type="domain" description="4Fe-4S ferredoxin-type" evidence="7">
    <location>
        <begin position="2"/>
        <end position="31"/>
    </location>
</feature>
<dbReference type="Proteomes" id="UP000515847">
    <property type="component" value="Chromosome"/>
</dbReference>
<dbReference type="InterPro" id="IPR050294">
    <property type="entry name" value="RnfB_subfamily"/>
</dbReference>
<dbReference type="SUPFAM" id="SSF54862">
    <property type="entry name" value="4Fe-4S ferredoxins"/>
    <property type="match status" value="1"/>
</dbReference>
<dbReference type="PANTHER" id="PTHR42859">
    <property type="entry name" value="OXIDOREDUCTASE"/>
    <property type="match status" value="1"/>
</dbReference>
<keyword evidence="5" id="KW-0408">Iron</keyword>
<proteinExistence type="predicted"/>
<dbReference type="Pfam" id="PF13247">
    <property type="entry name" value="Fer4_11"/>
    <property type="match status" value="1"/>
</dbReference>